<gene>
    <name evidence="4" type="ORF">QR680_001394</name>
</gene>
<keyword evidence="5" id="KW-1185">Reference proteome</keyword>
<feature type="signal peptide" evidence="2">
    <location>
        <begin position="1"/>
        <end position="19"/>
    </location>
</feature>
<dbReference type="AlphaFoldDB" id="A0AA39GY40"/>
<organism evidence="4 5">
    <name type="scientific">Steinernema hermaphroditum</name>
    <dbReference type="NCBI Taxonomy" id="289476"/>
    <lineage>
        <taxon>Eukaryota</taxon>
        <taxon>Metazoa</taxon>
        <taxon>Ecdysozoa</taxon>
        <taxon>Nematoda</taxon>
        <taxon>Chromadorea</taxon>
        <taxon>Rhabditida</taxon>
        <taxon>Tylenchina</taxon>
        <taxon>Panagrolaimomorpha</taxon>
        <taxon>Strongyloidoidea</taxon>
        <taxon>Steinernematidae</taxon>
        <taxon>Steinernema</taxon>
    </lineage>
</organism>
<name>A0AA39GY40_9BILA</name>
<comment type="caution">
    <text evidence="4">The sequence shown here is derived from an EMBL/GenBank/DDBJ whole genome shotgun (WGS) entry which is preliminary data.</text>
</comment>
<evidence type="ECO:0000313" key="4">
    <source>
        <dbReference type="EMBL" id="KAK0395708.1"/>
    </source>
</evidence>
<accession>A0AA39GY40</accession>
<evidence type="ECO:0000259" key="3">
    <source>
        <dbReference type="Pfam" id="PF01682"/>
    </source>
</evidence>
<dbReference type="InterPro" id="IPR002602">
    <property type="entry name" value="DB"/>
</dbReference>
<evidence type="ECO:0000256" key="1">
    <source>
        <dbReference type="SAM" id="MobiDB-lite"/>
    </source>
</evidence>
<evidence type="ECO:0000256" key="2">
    <source>
        <dbReference type="SAM" id="SignalP"/>
    </source>
</evidence>
<sequence>MQIYFSSFVLLSVCGLVSLQEISHEYVPEVVYPKRSNRMRDRILTSSSREQKDKAVQSDHHDLLQKRLQYIKENRRNRDQFIVIAPVEGHRVYTKDRYFVSPRAGQTADSQGTQFSTVRVDSEKLGKPHVKEVKQQSSVQKDKFLTLITVVPPLSSSRAQHSNVQRNLKDNLHNITQGVRVSGQTKKIAVLPGNVRFPAEPWQIPPNVNSKYQLRALQKSNFELIGESSSESKSVEIESANRRPLSVSRDQTSITSASSSSRSAEFLPETQTSRPPYQVSGRDRSLPRVNNHFDGKPKATFAKTDAREPIPLPRQLHPAPYQQRAFSSSYEDYSASSRHNFDSINSIEAIVPTNKIDRPVSTLNPNQKLDFCCRKQGLSPTCQTMCNFDTFSDKSLVNAFLTNQCPGPQLGQAFDCATTKADHSECCIRKNVHIFNNGQCLPFCRTHIPTPPNAFEYLACLQVFESIKGCYREYQLSHPNLFGD</sequence>
<dbReference type="Pfam" id="PF01682">
    <property type="entry name" value="DB"/>
    <property type="match status" value="1"/>
</dbReference>
<proteinExistence type="predicted"/>
<keyword evidence="2" id="KW-0732">Signal</keyword>
<feature type="domain" description="Domain of unknown function DB" evidence="3">
    <location>
        <begin position="372"/>
        <end position="471"/>
    </location>
</feature>
<evidence type="ECO:0000313" key="5">
    <source>
        <dbReference type="Proteomes" id="UP001175271"/>
    </source>
</evidence>
<dbReference type="Proteomes" id="UP001175271">
    <property type="component" value="Unassembled WGS sequence"/>
</dbReference>
<feature type="region of interest" description="Disordered" evidence="1">
    <location>
        <begin position="228"/>
        <end position="298"/>
    </location>
</feature>
<dbReference type="PANTHER" id="PTHR46705">
    <property type="entry name" value="PROTEIN CBG09805"/>
    <property type="match status" value="1"/>
</dbReference>
<protein>
    <recommendedName>
        <fullName evidence="3">Domain of unknown function DB domain-containing protein</fullName>
    </recommendedName>
</protein>
<feature type="chain" id="PRO_5041312837" description="Domain of unknown function DB domain-containing protein" evidence="2">
    <location>
        <begin position="20"/>
        <end position="484"/>
    </location>
</feature>
<feature type="compositionally biased region" description="Low complexity" evidence="1">
    <location>
        <begin position="248"/>
        <end position="264"/>
    </location>
</feature>
<reference evidence="4" key="1">
    <citation type="submission" date="2023-06" db="EMBL/GenBank/DDBJ databases">
        <title>Genomic analysis of the entomopathogenic nematode Steinernema hermaphroditum.</title>
        <authorList>
            <person name="Schwarz E.M."/>
            <person name="Heppert J.K."/>
            <person name="Baniya A."/>
            <person name="Schwartz H.T."/>
            <person name="Tan C.-H."/>
            <person name="Antoshechkin I."/>
            <person name="Sternberg P.W."/>
            <person name="Goodrich-Blair H."/>
            <person name="Dillman A.R."/>
        </authorList>
    </citation>
    <scope>NUCLEOTIDE SEQUENCE</scope>
    <source>
        <strain evidence="4">PS9179</strain>
        <tissue evidence="4">Whole animal</tissue>
    </source>
</reference>
<dbReference type="EMBL" id="JAUCMV010000005">
    <property type="protein sequence ID" value="KAK0395708.1"/>
    <property type="molecule type" value="Genomic_DNA"/>
</dbReference>
<dbReference type="PANTHER" id="PTHR46705:SF10">
    <property type="entry name" value="DOMAIN OF UNKNOWN FUNCTION DB DOMAIN-CONTAINING PROTEIN"/>
    <property type="match status" value="1"/>
</dbReference>
<feature type="compositionally biased region" description="Basic and acidic residues" evidence="1">
    <location>
        <begin position="281"/>
        <end position="297"/>
    </location>
</feature>